<reference evidence="1 2" key="1">
    <citation type="journal article" date="2015" name="Microbiome">
        <title>Genomic resolution of linkages in carbon, nitrogen, and sulfur cycling among widespread estuary sediment bacteria.</title>
        <authorList>
            <person name="Baker B.J."/>
            <person name="Lazar C.S."/>
            <person name="Teske A.P."/>
            <person name="Dick G.J."/>
        </authorList>
    </citation>
    <scope>NUCLEOTIDE SEQUENCE [LARGE SCALE GENOMIC DNA]</scope>
    <source>
        <strain evidence="1">DG_56</strain>
    </source>
</reference>
<sequence>MRTVLQGTPKKLYRLRERDLPDDYDLTNSFWHWVDFSGFDLSAYIMEDMDVYDSDGSGCALPENGTKWLMSRRTDWTGARLPSDVSSYNHDLVVEVMRQARPFLSGLPRQVAEIVIANVSASYHNSWRDSIYLVRMKLGITAQQALDNGLPMFEGYPRLESRLRAMIVDGKGGHPDPPDLSQDMTRVVGTWGDRREENFSGIAFLGRDRWALARMMEQTLTQKYGPIIEGHAYVAQIEPYPRVFFHQSNNPDWWKKMWPVG</sequence>
<comment type="caution">
    <text evidence="1">The sequence shown here is derived from an EMBL/GenBank/DDBJ whole genome shotgun (WGS) entry which is preliminary data.</text>
</comment>
<proteinExistence type="predicted"/>
<name>A0A0S7XR40_9BACT</name>
<gene>
    <name evidence="1" type="ORF">AMK68_00190</name>
</gene>
<dbReference type="Proteomes" id="UP000052020">
    <property type="component" value="Unassembled WGS sequence"/>
</dbReference>
<accession>A0A0S7XR40</accession>
<evidence type="ECO:0000313" key="2">
    <source>
        <dbReference type="Proteomes" id="UP000052020"/>
    </source>
</evidence>
<evidence type="ECO:0000313" key="1">
    <source>
        <dbReference type="EMBL" id="KPJ64887.1"/>
    </source>
</evidence>
<dbReference type="AlphaFoldDB" id="A0A0S7XR40"/>
<organism evidence="1 2">
    <name type="scientific">candidate division KD3-62 bacterium DG_56</name>
    <dbReference type="NCBI Taxonomy" id="1704032"/>
    <lineage>
        <taxon>Bacteria</taxon>
        <taxon>candidate division KD3-62</taxon>
    </lineage>
</organism>
<protein>
    <submittedName>
        <fullName evidence="1">Uncharacterized protein</fullName>
    </submittedName>
</protein>
<dbReference type="EMBL" id="LIZY01000003">
    <property type="protein sequence ID" value="KPJ64887.1"/>
    <property type="molecule type" value="Genomic_DNA"/>
</dbReference>